<dbReference type="AlphaFoldDB" id="A0A9W6MAQ1"/>
<keyword evidence="1" id="KW-0175">Coiled coil</keyword>
<gene>
    <name evidence="4" type="ORF">GCM10017600_06320</name>
</gene>
<dbReference type="RefSeq" id="WP_271215784.1">
    <property type="nucleotide sequence ID" value="NZ_BAAAVD010000006.1"/>
</dbReference>
<comment type="caution">
    <text evidence="4">The sequence shown here is derived from an EMBL/GenBank/DDBJ whole genome shotgun (WGS) entry which is preliminary data.</text>
</comment>
<evidence type="ECO:0000256" key="2">
    <source>
        <dbReference type="SAM" id="MobiDB-lite"/>
    </source>
</evidence>
<evidence type="ECO:0000256" key="1">
    <source>
        <dbReference type="SAM" id="Coils"/>
    </source>
</evidence>
<sequence length="182" mass="20859">MSRDRVFAWHLELRSVHRRLEKALEDARRAIRSGQRTQALNPELRSFCYTFCSVLGNHHRSEDADFFPALLKQMPELEPVITRLGREHQVLAQLLADFQQSLDSPETPPQQLFLQINNIKAFMKAHFAYEEGSLNRALRALDASESEKGRMFGDFSSAESVSGGRQDEPAWWRKWNGSASKG</sequence>
<evidence type="ECO:0000259" key="3">
    <source>
        <dbReference type="Pfam" id="PF01814"/>
    </source>
</evidence>
<keyword evidence="5" id="KW-1185">Reference proteome</keyword>
<name>A0A9W6MAQ1_9ACTN</name>
<feature type="domain" description="Hemerythrin-like" evidence="3">
    <location>
        <begin position="13"/>
        <end position="134"/>
    </location>
</feature>
<dbReference type="Pfam" id="PF01814">
    <property type="entry name" value="Hemerythrin"/>
    <property type="match status" value="1"/>
</dbReference>
<reference evidence="4" key="2">
    <citation type="submission" date="2023-01" db="EMBL/GenBank/DDBJ databases">
        <authorList>
            <person name="Sun Q."/>
            <person name="Evtushenko L."/>
        </authorList>
    </citation>
    <scope>NUCLEOTIDE SEQUENCE</scope>
    <source>
        <strain evidence="4">VKM Ac-2007</strain>
    </source>
</reference>
<evidence type="ECO:0000313" key="5">
    <source>
        <dbReference type="Proteomes" id="UP001143474"/>
    </source>
</evidence>
<organism evidence="4 5">
    <name type="scientific">Streptosporangium carneum</name>
    <dbReference type="NCBI Taxonomy" id="47481"/>
    <lineage>
        <taxon>Bacteria</taxon>
        <taxon>Bacillati</taxon>
        <taxon>Actinomycetota</taxon>
        <taxon>Actinomycetes</taxon>
        <taxon>Streptosporangiales</taxon>
        <taxon>Streptosporangiaceae</taxon>
        <taxon>Streptosporangium</taxon>
    </lineage>
</organism>
<reference evidence="4" key="1">
    <citation type="journal article" date="2014" name="Int. J. Syst. Evol. Microbiol.">
        <title>Complete genome sequence of Corynebacterium casei LMG S-19264T (=DSM 44701T), isolated from a smear-ripened cheese.</title>
        <authorList>
            <consortium name="US DOE Joint Genome Institute (JGI-PGF)"/>
            <person name="Walter F."/>
            <person name="Albersmeier A."/>
            <person name="Kalinowski J."/>
            <person name="Ruckert C."/>
        </authorList>
    </citation>
    <scope>NUCLEOTIDE SEQUENCE</scope>
    <source>
        <strain evidence="4">VKM Ac-2007</strain>
    </source>
</reference>
<dbReference type="EMBL" id="BSEV01000001">
    <property type="protein sequence ID" value="GLK07227.1"/>
    <property type="molecule type" value="Genomic_DNA"/>
</dbReference>
<feature type="coiled-coil region" evidence="1">
    <location>
        <begin position="10"/>
        <end position="37"/>
    </location>
</feature>
<accession>A0A9W6MAQ1</accession>
<protein>
    <recommendedName>
        <fullName evidence="3">Hemerythrin-like domain-containing protein</fullName>
    </recommendedName>
</protein>
<dbReference type="Gene3D" id="1.20.120.520">
    <property type="entry name" value="nmb1532 protein domain like"/>
    <property type="match status" value="1"/>
</dbReference>
<evidence type="ECO:0000313" key="4">
    <source>
        <dbReference type="EMBL" id="GLK07227.1"/>
    </source>
</evidence>
<dbReference type="Proteomes" id="UP001143474">
    <property type="component" value="Unassembled WGS sequence"/>
</dbReference>
<dbReference type="InterPro" id="IPR012312">
    <property type="entry name" value="Hemerythrin-like"/>
</dbReference>
<proteinExistence type="predicted"/>
<feature type="region of interest" description="Disordered" evidence="2">
    <location>
        <begin position="153"/>
        <end position="182"/>
    </location>
</feature>